<dbReference type="FunFam" id="1.10.10.10:FF:000001">
    <property type="entry name" value="LysR family transcriptional regulator"/>
    <property type="match status" value="1"/>
</dbReference>
<dbReference type="InterPro" id="IPR000847">
    <property type="entry name" value="LysR_HTH_N"/>
</dbReference>
<dbReference type="InterPro" id="IPR036388">
    <property type="entry name" value="WH-like_DNA-bd_sf"/>
</dbReference>
<accession>A0A9X2PJJ8</accession>
<evidence type="ECO:0000256" key="2">
    <source>
        <dbReference type="ARBA" id="ARBA00023015"/>
    </source>
</evidence>
<dbReference type="EMBL" id="JANTHZ010000012">
    <property type="protein sequence ID" value="MCS0497463.1"/>
    <property type="molecule type" value="Genomic_DNA"/>
</dbReference>
<dbReference type="PROSITE" id="PS50931">
    <property type="entry name" value="HTH_LYSR"/>
    <property type="match status" value="1"/>
</dbReference>
<dbReference type="GO" id="GO:0003700">
    <property type="term" value="F:DNA-binding transcription factor activity"/>
    <property type="evidence" value="ECO:0007669"/>
    <property type="project" value="InterPro"/>
</dbReference>
<dbReference type="SUPFAM" id="SSF53850">
    <property type="entry name" value="Periplasmic binding protein-like II"/>
    <property type="match status" value="1"/>
</dbReference>
<keyword evidence="7" id="KW-1185">Reference proteome</keyword>
<reference evidence="6" key="1">
    <citation type="submission" date="2022-08" db="EMBL/GenBank/DDBJ databases">
        <authorList>
            <person name="Li F."/>
        </authorList>
    </citation>
    <scope>NUCLEOTIDE SEQUENCE</scope>
    <source>
        <strain evidence="6">MQZ15Z-1</strain>
    </source>
</reference>
<comment type="similarity">
    <text evidence="1">Belongs to the LysR transcriptional regulatory family.</text>
</comment>
<protein>
    <submittedName>
        <fullName evidence="6">LysR family transcriptional regulator</fullName>
    </submittedName>
</protein>
<dbReference type="AlphaFoldDB" id="A0A9X2PJJ8"/>
<dbReference type="Proteomes" id="UP001151088">
    <property type="component" value="Unassembled WGS sequence"/>
</dbReference>
<dbReference type="Gene3D" id="3.40.190.10">
    <property type="entry name" value="Periplasmic binding protein-like II"/>
    <property type="match status" value="2"/>
</dbReference>
<proteinExistence type="inferred from homology"/>
<evidence type="ECO:0000313" key="6">
    <source>
        <dbReference type="EMBL" id="MCS0497463.1"/>
    </source>
</evidence>
<dbReference type="InterPro" id="IPR036390">
    <property type="entry name" value="WH_DNA-bd_sf"/>
</dbReference>
<gene>
    <name evidence="6" type="ORF">NVS89_20435</name>
</gene>
<dbReference type="SUPFAM" id="SSF46785">
    <property type="entry name" value="Winged helix' DNA-binding domain"/>
    <property type="match status" value="1"/>
</dbReference>
<dbReference type="PANTHER" id="PTHR30346:SF0">
    <property type="entry name" value="HCA OPERON TRANSCRIPTIONAL ACTIVATOR HCAR"/>
    <property type="match status" value="1"/>
</dbReference>
<organism evidence="6 7">
    <name type="scientific">Ancylobacter mangrovi</name>
    <dbReference type="NCBI Taxonomy" id="2972472"/>
    <lineage>
        <taxon>Bacteria</taxon>
        <taxon>Pseudomonadati</taxon>
        <taxon>Pseudomonadota</taxon>
        <taxon>Alphaproteobacteria</taxon>
        <taxon>Hyphomicrobiales</taxon>
        <taxon>Xanthobacteraceae</taxon>
        <taxon>Ancylobacter</taxon>
    </lineage>
</organism>
<sequence>MRYTLRQLEYFIAAGETSSITLASERVHISQPSISTAIAHLERELGVQLFVRHHAQGLSLTPIGQTMLKEAKALVGQAEGLYSMASEATTQVRGQINVGSLVTLAPLVMPELAHSFEAAYPGAKIHQTPHDQEGLIAALQRAEIDAALSLDLRLPPEVEFQPLAAMPTHVLVGEGHPLARQSVTTLAELAPLPYILLDLPCGRDYFLALFMREGLEPNIAARSTHQEIIRTMVANGHGYALANTRPRSDLALDGRRLIRLRLANDFPVLNLGLMTLSSVRKSRLVEAFATHSAGFISDAYIPGMVPAYPGRHMRQAV</sequence>
<feature type="domain" description="HTH lysR-type" evidence="5">
    <location>
        <begin position="1"/>
        <end position="61"/>
    </location>
</feature>
<dbReference type="InterPro" id="IPR005119">
    <property type="entry name" value="LysR_subst-bd"/>
</dbReference>
<evidence type="ECO:0000259" key="5">
    <source>
        <dbReference type="PROSITE" id="PS50931"/>
    </source>
</evidence>
<keyword evidence="3" id="KW-0238">DNA-binding</keyword>
<evidence type="ECO:0000256" key="1">
    <source>
        <dbReference type="ARBA" id="ARBA00009437"/>
    </source>
</evidence>
<evidence type="ECO:0000256" key="4">
    <source>
        <dbReference type="ARBA" id="ARBA00023163"/>
    </source>
</evidence>
<evidence type="ECO:0000256" key="3">
    <source>
        <dbReference type="ARBA" id="ARBA00023125"/>
    </source>
</evidence>
<name>A0A9X2PJJ8_9HYPH</name>
<dbReference type="PANTHER" id="PTHR30346">
    <property type="entry name" value="TRANSCRIPTIONAL DUAL REGULATOR HCAR-RELATED"/>
    <property type="match status" value="1"/>
</dbReference>
<keyword evidence="2" id="KW-0805">Transcription regulation</keyword>
<dbReference type="RefSeq" id="WP_258734611.1">
    <property type="nucleotide sequence ID" value="NZ_JANTHZ010000012.1"/>
</dbReference>
<dbReference type="GO" id="GO:0032993">
    <property type="term" value="C:protein-DNA complex"/>
    <property type="evidence" value="ECO:0007669"/>
    <property type="project" value="TreeGrafter"/>
</dbReference>
<dbReference type="Pfam" id="PF03466">
    <property type="entry name" value="LysR_substrate"/>
    <property type="match status" value="1"/>
</dbReference>
<dbReference type="Pfam" id="PF00126">
    <property type="entry name" value="HTH_1"/>
    <property type="match status" value="1"/>
</dbReference>
<dbReference type="PRINTS" id="PR00039">
    <property type="entry name" value="HTHLYSR"/>
</dbReference>
<evidence type="ECO:0000313" key="7">
    <source>
        <dbReference type="Proteomes" id="UP001151088"/>
    </source>
</evidence>
<keyword evidence="4" id="KW-0804">Transcription</keyword>
<comment type="caution">
    <text evidence="6">The sequence shown here is derived from an EMBL/GenBank/DDBJ whole genome shotgun (WGS) entry which is preliminary data.</text>
</comment>
<dbReference type="GO" id="GO:0003677">
    <property type="term" value="F:DNA binding"/>
    <property type="evidence" value="ECO:0007669"/>
    <property type="project" value="UniProtKB-KW"/>
</dbReference>
<dbReference type="Gene3D" id="1.10.10.10">
    <property type="entry name" value="Winged helix-like DNA-binding domain superfamily/Winged helix DNA-binding domain"/>
    <property type="match status" value="1"/>
</dbReference>